<reference evidence="1" key="2">
    <citation type="submission" date="2025-03" db="EMBL/GenBank/DDBJ databases">
        <authorList>
            <consortium name="ELIXIR-Norway"/>
            <consortium name="Elixir Norway"/>
        </authorList>
    </citation>
    <scope>NUCLEOTIDE SEQUENCE</scope>
</reference>
<gene>
    <name evidence="1" type="ORF">MRATA1EN22A_LOCUS3771</name>
</gene>
<proteinExistence type="predicted"/>
<organism evidence="1 2">
    <name type="scientific">Rangifer tarandus platyrhynchus</name>
    <name type="common">Svalbard reindeer</name>
    <dbReference type="NCBI Taxonomy" id="3082113"/>
    <lineage>
        <taxon>Eukaryota</taxon>
        <taxon>Metazoa</taxon>
        <taxon>Chordata</taxon>
        <taxon>Craniata</taxon>
        <taxon>Vertebrata</taxon>
        <taxon>Euteleostomi</taxon>
        <taxon>Mammalia</taxon>
        <taxon>Eutheria</taxon>
        <taxon>Laurasiatheria</taxon>
        <taxon>Artiodactyla</taxon>
        <taxon>Ruminantia</taxon>
        <taxon>Pecora</taxon>
        <taxon>Cervidae</taxon>
        <taxon>Odocoileinae</taxon>
        <taxon>Rangifer</taxon>
    </lineage>
</organism>
<reference evidence="1" key="1">
    <citation type="submission" date="2023-05" db="EMBL/GenBank/DDBJ databases">
        <authorList>
            <consortium name="ELIXIR-Norway"/>
        </authorList>
    </citation>
    <scope>NUCLEOTIDE SEQUENCE</scope>
</reference>
<accession>A0AC59YAM1</accession>
<dbReference type="EMBL" id="OX596095">
    <property type="protein sequence ID" value="CAM9525902.1"/>
    <property type="molecule type" value="Genomic_DNA"/>
</dbReference>
<protein>
    <submittedName>
        <fullName evidence="1">Uncharacterized protein</fullName>
    </submittedName>
</protein>
<evidence type="ECO:0000313" key="1">
    <source>
        <dbReference type="EMBL" id="CAM9525902.1"/>
    </source>
</evidence>
<name>A0AC59YAM1_RANTA</name>
<sequence length="214" mass="22855">MDVSALHFVNVGFELLLCLLPFLSFQARPALVPVVILASPPWRTTRSVGDRSVHASGSCVTAHRTPCVRHVHSSGEYKGRLLIRGPSALGAVSQWLKVPPGAVDLLRTCLTHGPWVVMQLPEACMDLSTVLQAVLQGGLARMTMGTSAGLETQEKEPTEEKAKPNCTLFCAKHSAFPLAPPLMQILCPGSSCDPPPDIHVLAHPCDLAPANQSS</sequence>
<evidence type="ECO:0000313" key="2">
    <source>
        <dbReference type="Proteomes" id="UP001162501"/>
    </source>
</evidence>
<dbReference type="Proteomes" id="UP001162501">
    <property type="component" value="Chromosome 11"/>
</dbReference>